<dbReference type="SUPFAM" id="SSF52402">
    <property type="entry name" value="Adenine nucleotide alpha hydrolases-like"/>
    <property type="match status" value="1"/>
</dbReference>
<sequence>MKAFVSFSGGKDSQACLIWAVKTWGQKVEAVFCDTGHEHPLTYIHVQEVCDQLGVALHTLKSKKYAGFGDMSIQKGRFPSTKARFCTEELKIKPMVDFVLSQETDLLVIQGIRKDESNSRSKMEEQCHYFKGWIEPYGKDKKGRPRFNTYRKKDVLIHMERYSSTIMRPIFDWTSQDVINYILENNQKPNPLYYKGFSRVGCFPCIMCRQSELKLIIEKYPEHIDKIKEWESGMEKKDRHFFPPNYIPKRAMTNRIWPTTDDVVKYIKGKNETIEVFEEPEGDGRCMSYYHLCE</sequence>
<dbReference type="RefSeq" id="WP_129599083.1">
    <property type="nucleotide sequence ID" value="NZ_SBLB01000001.1"/>
</dbReference>
<keyword evidence="2" id="KW-0808">Transferase</keyword>
<dbReference type="Pfam" id="PF01507">
    <property type="entry name" value="PAPS_reduct"/>
    <property type="match status" value="1"/>
</dbReference>
<dbReference type="InterPro" id="IPR014729">
    <property type="entry name" value="Rossmann-like_a/b/a_fold"/>
</dbReference>
<gene>
    <name evidence="2" type="ORF">EQG79_00905</name>
</gene>
<dbReference type="Proteomes" id="UP000290407">
    <property type="component" value="Unassembled WGS sequence"/>
</dbReference>
<accession>A0A4Q2USK4</accession>
<dbReference type="Gene3D" id="3.40.50.620">
    <property type="entry name" value="HUPs"/>
    <property type="match status" value="1"/>
</dbReference>
<proteinExistence type="predicted"/>
<dbReference type="InterPro" id="IPR002500">
    <property type="entry name" value="PAPS_reduct_dom"/>
</dbReference>
<dbReference type="EMBL" id="SBLB01000001">
    <property type="protein sequence ID" value="RYC70745.1"/>
    <property type="molecule type" value="Genomic_DNA"/>
</dbReference>
<dbReference type="GO" id="GO:0016740">
    <property type="term" value="F:transferase activity"/>
    <property type="evidence" value="ECO:0007669"/>
    <property type="project" value="UniProtKB-KW"/>
</dbReference>
<reference evidence="2 3" key="1">
    <citation type="submission" date="2019-01" db="EMBL/GenBank/DDBJ databases">
        <title>Spirosoma flava sp. nov., a propanil-degrading bacterium isolated from herbicide-contaminated soil.</title>
        <authorList>
            <person name="Zhang L."/>
            <person name="Jiang J.-D."/>
        </authorList>
    </citation>
    <scope>NUCLEOTIDE SEQUENCE [LARGE SCALE GENOMIC DNA]</scope>
    <source>
        <strain evidence="2 3">TY50</strain>
    </source>
</reference>
<evidence type="ECO:0000313" key="3">
    <source>
        <dbReference type="Proteomes" id="UP000290407"/>
    </source>
</evidence>
<keyword evidence="3" id="KW-1185">Reference proteome</keyword>
<dbReference type="AlphaFoldDB" id="A0A4Q2USK4"/>
<evidence type="ECO:0000259" key="1">
    <source>
        <dbReference type="Pfam" id="PF01507"/>
    </source>
</evidence>
<organism evidence="2 3">
    <name type="scientific">Spirosoma sordidisoli</name>
    <dbReference type="NCBI Taxonomy" id="2502893"/>
    <lineage>
        <taxon>Bacteria</taxon>
        <taxon>Pseudomonadati</taxon>
        <taxon>Bacteroidota</taxon>
        <taxon>Cytophagia</taxon>
        <taxon>Cytophagales</taxon>
        <taxon>Cytophagaceae</taxon>
        <taxon>Spirosoma</taxon>
    </lineage>
</organism>
<dbReference type="PANTHER" id="PTHR43196:SF2">
    <property type="entry name" value="PHOSPHOADENOSINE PHOSPHOSULFATE REDUCTASE"/>
    <property type="match status" value="1"/>
</dbReference>
<dbReference type="InterPro" id="IPR050128">
    <property type="entry name" value="Sulfate_adenylyltrnsfr_sub2"/>
</dbReference>
<evidence type="ECO:0000313" key="2">
    <source>
        <dbReference type="EMBL" id="RYC70745.1"/>
    </source>
</evidence>
<protein>
    <submittedName>
        <fullName evidence="2">Sulfate adenylate transferase</fullName>
    </submittedName>
</protein>
<name>A0A4Q2USK4_9BACT</name>
<dbReference type="PANTHER" id="PTHR43196">
    <property type="entry name" value="SULFATE ADENYLYLTRANSFERASE SUBUNIT 2"/>
    <property type="match status" value="1"/>
</dbReference>
<feature type="domain" description="Phosphoadenosine phosphosulphate reductase" evidence="1">
    <location>
        <begin position="3"/>
        <end position="206"/>
    </location>
</feature>
<comment type="caution">
    <text evidence="2">The sequence shown here is derived from an EMBL/GenBank/DDBJ whole genome shotgun (WGS) entry which is preliminary data.</text>
</comment>